<protein>
    <submittedName>
        <fullName evidence="1">Uncharacterized protein</fullName>
    </submittedName>
</protein>
<name>A0A9K3I515_HELAN</name>
<proteinExistence type="predicted"/>
<reference evidence="1" key="1">
    <citation type="journal article" date="2017" name="Nature">
        <title>The sunflower genome provides insights into oil metabolism, flowering and Asterid evolution.</title>
        <authorList>
            <person name="Badouin H."/>
            <person name="Gouzy J."/>
            <person name="Grassa C.J."/>
            <person name="Murat F."/>
            <person name="Staton S.E."/>
            <person name="Cottret L."/>
            <person name="Lelandais-Briere C."/>
            <person name="Owens G.L."/>
            <person name="Carrere S."/>
            <person name="Mayjonade B."/>
            <person name="Legrand L."/>
            <person name="Gill N."/>
            <person name="Kane N.C."/>
            <person name="Bowers J.E."/>
            <person name="Hubner S."/>
            <person name="Bellec A."/>
            <person name="Berard A."/>
            <person name="Berges H."/>
            <person name="Blanchet N."/>
            <person name="Boniface M.C."/>
            <person name="Brunel D."/>
            <person name="Catrice O."/>
            <person name="Chaidir N."/>
            <person name="Claudel C."/>
            <person name="Donnadieu C."/>
            <person name="Faraut T."/>
            <person name="Fievet G."/>
            <person name="Helmstetter N."/>
            <person name="King M."/>
            <person name="Knapp S.J."/>
            <person name="Lai Z."/>
            <person name="Le Paslier M.C."/>
            <person name="Lippi Y."/>
            <person name="Lorenzon L."/>
            <person name="Mandel J.R."/>
            <person name="Marage G."/>
            <person name="Marchand G."/>
            <person name="Marquand E."/>
            <person name="Bret-Mestries E."/>
            <person name="Morien E."/>
            <person name="Nambeesan S."/>
            <person name="Nguyen T."/>
            <person name="Pegot-Espagnet P."/>
            <person name="Pouilly N."/>
            <person name="Raftis F."/>
            <person name="Sallet E."/>
            <person name="Schiex T."/>
            <person name="Thomas J."/>
            <person name="Vandecasteele C."/>
            <person name="Vares D."/>
            <person name="Vear F."/>
            <person name="Vautrin S."/>
            <person name="Crespi M."/>
            <person name="Mangin B."/>
            <person name="Burke J.M."/>
            <person name="Salse J."/>
            <person name="Munos S."/>
            <person name="Vincourt P."/>
            <person name="Rieseberg L.H."/>
            <person name="Langlade N.B."/>
        </authorList>
    </citation>
    <scope>NUCLEOTIDE SEQUENCE</scope>
    <source>
        <tissue evidence="1">Leaves</tissue>
    </source>
</reference>
<comment type="caution">
    <text evidence="1">The sequence shown here is derived from an EMBL/GenBank/DDBJ whole genome shotgun (WGS) entry which is preliminary data.</text>
</comment>
<organism evidence="1 2">
    <name type="scientific">Helianthus annuus</name>
    <name type="common">Common sunflower</name>
    <dbReference type="NCBI Taxonomy" id="4232"/>
    <lineage>
        <taxon>Eukaryota</taxon>
        <taxon>Viridiplantae</taxon>
        <taxon>Streptophyta</taxon>
        <taxon>Embryophyta</taxon>
        <taxon>Tracheophyta</taxon>
        <taxon>Spermatophyta</taxon>
        <taxon>Magnoliopsida</taxon>
        <taxon>eudicotyledons</taxon>
        <taxon>Gunneridae</taxon>
        <taxon>Pentapetalae</taxon>
        <taxon>asterids</taxon>
        <taxon>campanulids</taxon>
        <taxon>Asterales</taxon>
        <taxon>Asteraceae</taxon>
        <taxon>Asteroideae</taxon>
        <taxon>Heliantheae alliance</taxon>
        <taxon>Heliantheae</taxon>
        <taxon>Helianthus</taxon>
    </lineage>
</organism>
<dbReference type="Gramene" id="mRNA:HanXRQr2_Chr09g0376671">
    <property type="protein sequence ID" value="CDS:HanXRQr2_Chr09g0376671.1"/>
    <property type="gene ID" value="HanXRQr2_Chr09g0376671"/>
</dbReference>
<gene>
    <name evidence="1" type="ORF">HanXRQr2_Chr09g0376671</name>
</gene>
<dbReference type="AlphaFoldDB" id="A0A9K3I515"/>
<reference evidence="1" key="2">
    <citation type="submission" date="2020-06" db="EMBL/GenBank/DDBJ databases">
        <title>Helianthus annuus Genome sequencing and assembly Release 2.</title>
        <authorList>
            <person name="Gouzy J."/>
            <person name="Langlade N."/>
            <person name="Munos S."/>
        </authorList>
    </citation>
    <scope>NUCLEOTIDE SEQUENCE</scope>
    <source>
        <tissue evidence="1">Leaves</tissue>
    </source>
</reference>
<dbReference type="Proteomes" id="UP000215914">
    <property type="component" value="Unassembled WGS sequence"/>
</dbReference>
<dbReference type="EMBL" id="MNCJ02000324">
    <property type="protein sequence ID" value="KAF5789901.1"/>
    <property type="molecule type" value="Genomic_DNA"/>
</dbReference>
<evidence type="ECO:0000313" key="1">
    <source>
        <dbReference type="EMBL" id="KAF5789901.1"/>
    </source>
</evidence>
<keyword evidence="2" id="KW-1185">Reference proteome</keyword>
<accession>A0A9K3I515</accession>
<sequence length="81" mass="8902">MGFAALQEFETGSYFQTLVKLEHPDTPPSMYRQPSTAAKAQVRCSILQLRLGITGGNLCHVLEMGSNACKKRPSSPLFITM</sequence>
<evidence type="ECO:0000313" key="2">
    <source>
        <dbReference type="Proteomes" id="UP000215914"/>
    </source>
</evidence>